<accession>A0AB33Z2C9</accession>
<keyword evidence="2" id="KW-1185">Reference proteome</keyword>
<name>A0AB33Z2C9_9GAMM</name>
<proteinExistence type="predicted"/>
<evidence type="ECO:0000313" key="2">
    <source>
        <dbReference type="Proteomes" id="UP000015462"/>
    </source>
</evidence>
<dbReference type="Proteomes" id="UP000015462">
    <property type="component" value="Unassembled WGS sequence"/>
</dbReference>
<dbReference type="PIRSF" id="PIRSF030820">
    <property type="entry name" value="UCP030820"/>
    <property type="match status" value="1"/>
</dbReference>
<organism evidence="1 2">
    <name type="scientific">Cycloclasticus pugetii</name>
    <dbReference type="NCBI Taxonomy" id="34068"/>
    <lineage>
        <taxon>Bacteria</taxon>
        <taxon>Pseudomonadati</taxon>
        <taxon>Pseudomonadota</taxon>
        <taxon>Gammaproteobacteria</taxon>
        <taxon>Thiotrichales</taxon>
        <taxon>Piscirickettsiaceae</taxon>
        <taxon>Cycloclasticus</taxon>
    </lineage>
</organism>
<gene>
    <name evidence="1" type="ORF">L196_05675</name>
</gene>
<dbReference type="RefSeq" id="WP_015004854.1">
    <property type="nucleotide sequence ID" value="NZ_JBLHXE010000003.1"/>
</dbReference>
<protein>
    <submittedName>
        <fullName evidence="1">Oxidoreductase</fullName>
    </submittedName>
</protein>
<dbReference type="InterPro" id="IPR008318">
    <property type="entry name" value="UCP030820"/>
</dbReference>
<sequence length="150" mass="17149">MTLIKNNEIVQDRWTKLDEEQALQADYNIIDLAYWNANKDSLIASKGHLGLWVQGDESAEQFADDLQYFELIAIHFPTFVDGRGYSLAKILREKHHYTKEIRAVGDVLPDQALYLTRVGFDTLEFSTKEAGSLALEKLNEFSVFYQAATN</sequence>
<comment type="caution">
    <text evidence="1">The sequence shown here is derived from an EMBL/GenBank/DDBJ whole genome shotgun (WGS) entry which is preliminary data.</text>
</comment>
<dbReference type="EMBL" id="ASHL01000004">
    <property type="protein sequence ID" value="EPD13106.1"/>
    <property type="molecule type" value="Genomic_DNA"/>
</dbReference>
<dbReference type="Pfam" id="PF06073">
    <property type="entry name" value="DUF934"/>
    <property type="match status" value="1"/>
</dbReference>
<dbReference type="AlphaFoldDB" id="A0AB33Z2C9"/>
<evidence type="ECO:0000313" key="1">
    <source>
        <dbReference type="EMBL" id="EPD13106.1"/>
    </source>
</evidence>
<reference evidence="1 2" key="1">
    <citation type="journal article" date="2013" name="Genome Announc.">
        <title>Genome Sequence of the Pyrene- and Fluoranthene-Degrading Bacterium Cycloclasticus sp. Strain PY97M.</title>
        <authorList>
            <person name="Cui Z."/>
            <person name="Xu G."/>
            <person name="Li Q."/>
            <person name="Gao W."/>
            <person name="Zheng L."/>
        </authorList>
    </citation>
    <scope>NUCLEOTIDE SEQUENCE [LARGE SCALE GENOMIC DNA]</scope>
    <source>
        <strain evidence="1 2">PY97M</strain>
    </source>
</reference>